<comment type="caution">
    <text evidence="3">The sequence shown here is derived from an EMBL/GenBank/DDBJ whole genome shotgun (WGS) entry which is preliminary data.</text>
</comment>
<protein>
    <submittedName>
        <fullName evidence="3">Nuclear transport factor 2 family protein</fullName>
    </submittedName>
</protein>
<evidence type="ECO:0000259" key="2">
    <source>
        <dbReference type="Pfam" id="PF13577"/>
    </source>
</evidence>
<name>A0ABV9YTN0_9PSEU</name>
<dbReference type="EMBL" id="JBHSIV010000027">
    <property type="protein sequence ID" value="MFC5064810.1"/>
    <property type="molecule type" value="Genomic_DNA"/>
</dbReference>
<dbReference type="InterPro" id="IPR032710">
    <property type="entry name" value="NTF2-like_dom_sf"/>
</dbReference>
<proteinExistence type="predicted"/>
<dbReference type="RefSeq" id="WP_378038154.1">
    <property type="nucleotide sequence ID" value="NZ_JBHSIV010000027.1"/>
</dbReference>
<evidence type="ECO:0000313" key="3">
    <source>
        <dbReference type="EMBL" id="MFC5064810.1"/>
    </source>
</evidence>
<reference evidence="4" key="1">
    <citation type="journal article" date="2019" name="Int. J. Syst. Evol. Microbiol.">
        <title>The Global Catalogue of Microorganisms (GCM) 10K type strain sequencing project: providing services to taxonomists for standard genome sequencing and annotation.</title>
        <authorList>
            <consortium name="The Broad Institute Genomics Platform"/>
            <consortium name="The Broad Institute Genome Sequencing Center for Infectious Disease"/>
            <person name="Wu L."/>
            <person name="Ma J."/>
        </authorList>
    </citation>
    <scope>NUCLEOTIDE SEQUENCE [LARGE SCALE GENOMIC DNA]</scope>
    <source>
        <strain evidence="4">CGMCC 4.7093</strain>
    </source>
</reference>
<dbReference type="Proteomes" id="UP001595947">
    <property type="component" value="Unassembled WGS sequence"/>
</dbReference>
<evidence type="ECO:0000313" key="4">
    <source>
        <dbReference type="Proteomes" id="UP001595947"/>
    </source>
</evidence>
<feature type="region of interest" description="Disordered" evidence="1">
    <location>
        <begin position="153"/>
        <end position="174"/>
    </location>
</feature>
<dbReference type="SUPFAM" id="SSF54427">
    <property type="entry name" value="NTF2-like"/>
    <property type="match status" value="1"/>
</dbReference>
<dbReference type="InterPro" id="IPR037401">
    <property type="entry name" value="SnoaL-like"/>
</dbReference>
<dbReference type="Gene3D" id="3.10.450.50">
    <property type="match status" value="1"/>
</dbReference>
<organism evidence="3 4">
    <name type="scientific">Actinomycetospora atypica</name>
    <dbReference type="NCBI Taxonomy" id="1290095"/>
    <lineage>
        <taxon>Bacteria</taxon>
        <taxon>Bacillati</taxon>
        <taxon>Actinomycetota</taxon>
        <taxon>Actinomycetes</taxon>
        <taxon>Pseudonocardiales</taxon>
        <taxon>Pseudonocardiaceae</taxon>
        <taxon>Actinomycetospora</taxon>
    </lineage>
</organism>
<evidence type="ECO:0000256" key="1">
    <source>
        <dbReference type="SAM" id="MobiDB-lite"/>
    </source>
</evidence>
<accession>A0ABV9YTN0</accession>
<dbReference type="Pfam" id="PF13577">
    <property type="entry name" value="SnoaL_4"/>
    <property type="match status" value="1"/>
</dbReference>
<feature type="domain" description="SnoaL-like" evidence="2">
    <location>
        <begin position="14"/>
        <end position="136"/>
    </location>
</feature>
<gene>
    <name evidence="3" type="ORF">ACFPBZ_21485</name>
</gene>
<keyword evidence="4" id="KW-1185">Reference proteome</keyword>
<sequence>MTDEKELLRRIELLESQMEITRLISTFSHAVDLRDRDLLRSVWFADSVLDLGSRGACNGVEEILANFDAQWRAIPHMHHWFADPLVDVDLEAGTATDTVTVDVFLTDLESGPIQSAGLYTDRLERRDGRWAFVHRRLHIYYWTPIAGWVPTAGSEATSPPDPSAVPSTTTGVRG</sequence>
<feature type="compositionally biased region" description="Polar residues" evidence="1">
    <location>
        <begin position="165"/>
        <end position="174"/>
    </location>
</feature>